<protein>
    <submittedName>
        <fullName evidence="3">Alpha-D-kanosaminyltransferase</fullName>
        <ecNumber evidence="3">2.4.1.301</ecNumber>
    </submittedName>
</protein>
<feature type="region of interest" description="Disordered" evidence="1">
    <location>
        <begin position="1"/>
        <end position="29"/>
    </location>
</feature>
<dbReference type="PANTHER" id="PTHR12526">
    <property type="entry name" value="GLYCOSYLTRANSFERASE"/>
    <property type="match status" value="1"/>
</dbReference>
<keyword evidence="3" id="KW-0808">Transferase</keyword>
<reference evidence="3 4" key="1">
    <citation type="submission" date="2019-02" db="EMBL/GenBank/DDBJ databases">
        <title>Deep-cultivation of Planctomycetes and their phenomic and genomic characterization uncovers novel biology.</title>
        <authorList>
            <person name="Wiegand S."/>
            <person name="Jogler M."/>
            <person name="Boedeker C."/>
            <person name="Pinto D."/>
            <person name="Vollmers J."/>
            <person name="Rivas-Marin E."/>
            <person name="Kohn T."/>
            <person name="Peeters S.H."/>
            <person name="Heuer A."/>
            <person name="Rast P."/>
            <person name="Oberbeckmann S."/>
            <person name="Bunk B."/>
            <person name="Jeske O."/>
            <person name="Meyerdierks A."/>
            <person name="Storesund J.E."/>
            <person name="Kallscheuer N."/>
            <person name="Luecker S."/>
            <person name="Lage O.M."/>
            <person name="Pohl T."/>
            <person name="Merkel B.J."/>
            <person name="Hornburger P."/>
            <person name="Mueller R.-W."/>
            <person name="Bruemmer F."/>
            <person name="Labrenz M."/>
            <person name="Spormann A.M."/>
            <person name="Op den Camp H."/>
            <person name="Overmann J."/>
            <person name="Amann R."/>
            <person name="Jetten M.S.M."/>
            <person name="Mascher T."/>
            <person name="Medema M.H."/>
            <person name="Devos D.P."/>
            <person name="Kaster A.-K."/>
            <person name="Ovreas L."/>
            <person name="Rohde M."/>
            <person name="Galperin M.Y."/>
            <person name="Jogler C."/>
        </authorList>
    </citation>
    <scope>NUCLEOTIDE SEQUENCE [LARGE SCALE GENOMIC DNA]</scope>
    <source>
        <strain evidence="3 4">K23_9</strain>
    </source>
</reference>
<dbReference type="Proteomes" id="UP000319817">
    <property type="component" value="Chromosome"/>
</dbReference>
<dbReference type="InterPro" id="IPR001296">
    <property type="entry name" value="Glyco_trans_1"/>
</dbReference>
<sequence length="445" mass="48890">MVLGTSQELVSPMSKGSRHLTKSADTTSSGNGTIRKLIYICSSYTYDQILERDLSHVLKIRHLDGYWEKVWSVHPVDIHPEMGSSSSVYGRPINETVSEDHIFVRGRYGRVSWLSWIRHLNAGLALVSLLFHLIGIARHEKIKTIRVGDPILAGLLGLIVARLVGGKLMVRINGDHDAIRKRTGRPIMPRMFPFIRLEEMVEKLVLSRADSILSPGENYQDFAVSKGADPKKCHIVRFGNLIDPRHLAPAGDRPSIEDPKVAEFFSQRPALVHIGRLIEIKHVLDCIEVLGILTTSGLDVGLCFIGDGPLRDTIKDRAVQLGVGDKVMMLGNCDQGVISRIIPQTAVVLSPLTGRALTEAAFGEAAIVAYDLDWQGDLVVDEISGLLVPAFDKQAMADATIRILGDKELAAEFGSNARKRALEILAPAEQTEMEVAAYELMGAET</sequence>
<keyword evidence="3" id="KW-0328">Glycosyltransferase</keyword>
<evidence type="ECO:0000259" key="2">
    <source>
        <dbReference type="Pfam" id="PF00534"/>
    </source>
</evidence>
<dbReference type="OrthoDB" id="9811902at2"/>
<dbReference type="Gene3D" id="3.40.50.2000">
    <property type="entry name" value="Glycogen Phosphorylase B"/>
    <property type="match status" value="2"/>
</dbReference>
<keyword evidence="4" id="KW-1185">Reference proteome</keyword>
<evidence type="ECO:0000313" key="4">
    <source>
        <dbReference type="Proteomes" id="UP000319817"/>
    </source>
</evidence>
<evidence type="ECO:0000256" key="1">
    <source>
        <dbReference type="SAM" id="MobiDB-lite"/>
    </source>
</evidence>
<name>A0A517NYS4_9BACT</name>
<proteinExistence type="predicted"/>
<dbReference type="SUPFAM" id="SSF53756">
    <property type="entry name" value="UDP-Glycosyltransferase/glycogen phosphorylase"/>
    <property type="match status" value="1"/>
</dbReference>
<feature type="domain" description="Glycosyl transferase family 1" evidence="2">
    <location>
        <begin position="258"/>
        <end position="420"/>
    </location>
</feature>
<gene>
    <name evidence="3" type="primary">kanE_4</name>
    <name evidence="3" type="ORF">K239x_42860</name>
</gene>
<dbReference type="AlphaFoldDB" id="A0A517NYS4"/>
<dbReference type="EC" id="2.4.1.301" evidence="3"/>
<dbReference type="Pfam" id="PF00534">
    <property type="entry name" value="Glycos_transf_1"/>
    <property type="match status" value="1"/>
</dbReference>
<organism evidence="3 4">
    <name type="scientific">Stieleria marina</name>
    <dbReference type="NCBI Taxonomy" id="1930275"/>
    <lineage>
        <taxon>Bacteria</taxon>
        <taxon>Pseudomonadati</taxon>
        <taxon>Planctomycetota</taxon>
        <taxon>Planctomycetia</taxon>
        <taxon>Pirellulales</taxon>
        <taxon>Pirellulaceae</taxon>
        <taxon>Stieleria</taxon>
    </lineage>
</organism>
<evidence type="ECO:0000313" key="3">
    <source>
        <dbReference type="EMBL" id="QDT12277.1"/>
    </source>
</evidence>
<accession>A0A517NYS4</accession>
<dbReference type="GO" id="GO:0016757">
    <property type="term" value="F:glycosyltransferase activity"/>
    <property type="evidence" value="ECO:0007669"/>
    <property type="project" value="UniProtKB-KW"/>
</dbReference>
<dbReference type="EMBL" id="CP036526">
    <property type="protein sequence ID" value="QDT12277.1"/>
    <property type="molecule type" value="Genomic_DNA"/>
</dbReference>